<gene>
    <name evidence="1" type="ORF">CEXT_336101</name>
</gene>
<protein>
    <submittedName>
        <fullName evidence="1">Uncharacterized protein</fullName>
    </submittedName>
</protein>
<dbReference type="Proteomes" id="UP001054945">
    <property type="component" value="Unassembled WGS sequence"/>
</dbReference>
<dbReference type="EMBL" id="BPLR01008995">
    <property type="protein sequence ID" value="GIY28849.1"/>
    <property type="molecule type" value="Genomic_DNA"/>
</dbReference>
<evidence type="ECO:0000313" key="1">
    <source>
        <dbReference type="EMBL" id="GIY28849.1"/>
    </source>
</evidence>
<dbReference type="AlphaFoldDB" id="A0AAV4S4B3"/>
<proteinExistence type="predicted"/>
<keyword evidence="2" id="KW-1185">Reference proteome</keyword>
<name>A0AAV4S4B3_CAEEX</name>
<organism evidence="1 2">
    <name type="scientific">Caerostris extrusa</name>
    <name type="common">Bark spider</name>
    <name type="synonym">Caerostris bankana</name>
    <dbReference type="NCBI Taxonomy" id="172846"/>
    <lineage>
        <taxon>Eukaryota</taxon>
        <taxon>Metazoa</taxon>
        <taxon>Ecdysozoa</taxon>
        <taxon>Arthropoda</taxon>
        <taxon>Chelicerata</taxon>
        <taxon>Arachnida</taxon>
        <taxon>Araneae</taxon>
        <taxon>Araneomorphae</taxon>
        <taxon>Entelegynae</taxon>
        <taxon>Araneoidea</taxon>
        <taxon>Araneidae</taxon>
        <taxon>Caerostris</taxon>
    </lineage>
</organism>
<evidence type="ECO:0000313" key="2">
    <source>
        <dbReference type="Proteomes" id="UP001054945"/>
    </source>
</evidence>
<reference evidence="1 2" key="1">
    <citation type="submission" date="2021-06" db="EMBL/GenBank/DDBJ databases">
        <title>Caerostris extrusa draft genome.</title>
        <authorList>
            <person name="Kono N."/>
            <person name="Arakawa K."/>
        </authorList>
    </citation>
    <scope>NUCLEOTIDE SEQUENCE [LARGE SCALE GENOMIC DNA]</scope>
</reference>
<comment type="caution">
    <text evidence="1">The sequence shown here is derived from an EMBL/GenBank/DDBJ whole genome shotgun (WGS) entry which is preliminary data.</text>
</comment>
<accession>A0AAV4S4B3</accession>
<sequence length="148" mass="16385">MKRLSLNPEELNSVYDISLSQAWFGMQNLIHETFKPFYVGNIVFPVTSRRPDDQLASVLTFGITDSSGLIFHYAKSALWKGTRKELIEIPKSHIKGEVLGNGVTTSELEGAAFKAERFTNLIKDLATVSATENQCCAAPCHVPFHLGN</sequence>